<feature type="non-terminal residue" evidence="2">
    <location>
        <position position="1"/>
    </location>
</feature>
<organism evidence="2 3">
    <name type="scientific">Trema orientale</name>
    <name type="common">Charcoal tree</name>
    <name type="synonym">Celtis orientalis</name>
    <dbReference type="NCBI Taxonomy" id="63057"/>
    <lineage>
        <taxon>Eukaryota</taxon>
        <taxon>Viridiplantae</taxon>
        <taxon>Streptophyta</taxon>
        <taxon>Embryophyta</taxon>
        <taxon>Tracheophyta</taxon>
        <taxon>Spermatophyta</taxon>
        <taxon>Magnoliopsida</taxon>
        <taxon>eudicotyledons</taxon>
        <taxon>Gunneridae</taxon>
        <taxon>Pentapetalae</taxon>
        <taxon>rosids</taxon>
        <taxon>fabids</taxon>
        <taxon>Rosales</taxon>
        <taxon>Cannabaceae</taxon>
        <taxon>Trema</taxon>
    </lineage>
</organism>
<dbReference type="EMBL" id="JXTC01000598">
    <property type="protein sequence ID" value="PON44219.1"/>
    <property type="molecule type" value="Genomic_DNA"/>
</dbReference>
<keyword evidence="3" id="KW-1185">Reference proteome</keyword>
<dbReference type="AlphaFoldDB" id="A0A2P5B614"/>
<feature type="region of interest" description="Disordered" evidence="1">
    <location>
        <begin position="1"/>
        <end position="34"/>
    </location>
</feature>
<evidence type="ECO:0000313" key="2">
    <source>
        <dbReference type="EMBL" id="PON44219.1"/>
    </source>
</evidence>
<reference evidence="3" key="1">
    <citation type="submission" date="2016-06" db="EMBL/GenBank/DDBJ databases">
        <title>Parallel loss of symbiosis genes in relatives of nitrogen-fixing non-legume Parasponia.</title>
        <authorList>
            <person name="Van Velzen R."/>
            <person name="Holmer R."/>
            <person name="Bu F."/>
            <person name="Rutten L."/>
            <person name="Van Zeijl A."/>
            <person name="Liu W."/>
            <person name="Santuari L."/>
            <person name="Cao Q."/>
            <person name="Sharma T."/>
            <person name="Shen D."/>
            <person name="Roswanjaya Y."/>
            <person name="Wardhani T."/>
            <person name="Kalhor M.S."/>
            <person name="Jansen J."/>
            <person name="Van den Hoogen J."/>
            <person name="Gungor B."/>
            <person name="Hartog M."/>
            <person name="Hontelez J."/>
            <person name="Verver J."/>
            <person name="Yang W.-C."/>
            <person name="Schijlen E."/>
            <person name="Repin R."/>
            <person name="Schilthuizen M."/>
            <person name="Schranz E."/>
            <person name="Heidstra R."/>
            <person name="Miyata K."/>
            <person name="Fedorova E."/>
            <person name="Kohlen W."/>
            <person name="Bisseling T."/>
            <person name="Smit S."/>
            <person name="Geurts R."/>
        </authorList>
    </citation>
    <scope>NUCLEOTIDE SEQUENCE [LARGE SCALE GENOMIC DNA]</scope>
    <source>
        <strain evidence="3">cv. RG33-2</strain>
    </source>
</reference>
<name>A0A2P5B614_TREOI</name>
<protein>
    <submittedName>
        <fullName evidence="2">Uncharacterized protein</fullName>
    </submittedName>
</protein>
<proteinExistence type="predicted"/>
<feature type="compositionally biased region" description="Basic and acidic residues" evidence="1">
    <location>
        <begin position="20"/>
        <end position="34"/>
    </location>
</feature>
<dbReference type="OrthoDB" id="2673594at2759"/>
<gene>
    <name evidence="2" type="ORF">TorRG33x02_331230</name>
</gene>
<evidence type="ECO:0000313" key="3">
    <source>
        <dbReference type="Proteomes" id="UP000237000"/>
    </source>
</evidence>
<dbReference type="InParanoid" id="A0A2P5B614"/>
<accession>A0A2P5B614</accession>
<comment type="caution">
    <text evidence="2">The sequence shown here is derived from an EMBL/GenBank/DDBJ whole genome shotgun (WGS) entry which is preliminary data.</text>
</comment>
<evidence type="ECO:0000256" key="1">
    <source>
        <dbReference type="SAM" id="MobiDB-lite"/>
    </source>
</evidence>
<dbReference type="Proteomes" id="UP000237000">
    <property type="component" value="Unassembled WGS sequence"/>
</dbReference>
<sequence>VRDQTPDVLDPIETDYGNQQDKDEAAGVDEEQHLDDYVLSRDRARRQIKPTTRYARAELIAFALNVADTVEQNELASYKEAEKSIDWPKWEKAMQEEIDSL</sequence>